<name>A0A1I0PWA5_9EURY</name>
<keyword evidence="3" id="KW-1185">Reference proteome</keyword>
<dbReference type="RefSeq" id="WP_089669273.1">
    <property type="nucleotide sequence ID" value="NZ_FOJA01000001.1"/>
</dbReference>
<proteinExistence type="predicted"/>
<feature type="domain" description="Methyltransferase type 11" evidence="1">
    <location>
        <begin position="50"/>
        <end position="144"/>
    </location>
</feature>
<dbReference type="InterPro" id="IPR029063">
    <property type="entry name" value="SAM-dependent_MTases_sf"/>
</dbReference>
<reference evidence="2 3" key="1">
    <citation type="submission" date="2016-10" db="EMBL/GenBank/DDBJ databases">
        <authorList>
            <person name="de Groot N.N."/>
        </authorList>
    </citation>
    <scope>NUCLEOTIDE SEQUENCE [LARGE SCALE GENOMIC DNA]</scope>
    <source>
        <strain evidence="2 3">CGMCC 1.5337</strain>
    </source>
</reference>
<dbReference type="Proteomes" id="UP000198518">
    <property type="component" value="Unassembled WGS sequence"/>
</dbReference>
<evidence type="ECO:0000259" key="1">
    <source>
        <dbReference type="Pfam" id="PF08241"/>
    </source>
</evidence>
<dbReference type="AlphaFoldDB" id="A0A1I0PWA5"/>
<gene>
    <name evidence="2" type="ORF">SAMN04487945_2028</name>
</gene>
<dbReference type="OrthoDB" id="57427at2157"/>
<evidence type="ECO:0000313" key="2">
    <source>
        <dbReference type="EMBL" id="SEW18760.1"/>
    </source>
</evidence>
<sequence length="233" mass="25493">MTPPDDRTPAEAYDELAAGYEDVEAGAYNAHLEFPGTTSLLPGVDGTRVLDAGCGAGRYTEWLLDRGADVVGVDASEAMLDRAADRVGGRATLHRGDLAEPLSFAADSEFDGVVSALALDYVADWEATFAEFERVLAPGGFLVFSVRHPVDEFDPDGDANYFETERRTADWAADAPYYRRPFSAMFDPLLDAGFRTDAVHEPQPTEAFAEQRPERYETESREPVFLCVRAVAP</sequence>
<organism evidence="2 3">
    <name type="scientific">Halobacterium jilantaiense</name>
    <dbReference type="NCBI Taxonomy" id="355548"/>
    <lineage>
        <taxon>Archaea</taxon>
        <taxon>Methanobacteriati</taxon>
        <taxon>Methanobacteriota</taxon>
        <taxon>Stenosarchaea group</taxon>
        <taxon>Halobacteria</taxon>
        <taxon>Halobacteriales</taxon>
        <taxon>Halobacteriaceae</taxon>
        <taxon>Halobacterium</taxon>
    </lineage>
</organism>
<dbReference type="InterPro" id="IPR013216">
    <property type="entry name" value="Methyltransf_11"/>
</dbReference>
<accession>A0A1I0PWA5</accession>
<keyword evidence="2" id="KW-0808">Transferase</keyword>
<dbReference type="GO" id="GO:0008757">
    <property type="term" value="F:S-adenosylmethionine-dependent methyltransferase activity"/>
    <property type="evidence" value="ECO:0007669"/>
    <property type="project" value="InterPro"/>
</dbReference>
<dbReference type="CDD" id="cd02440">
    <property type="entry name" value="AdoMet_MTases"/>
    <property type="match status" value="1"/>
</dbReference>
<dbReference type="Pfam" id="PF08241">
    <property type="entry name" value="Methyltransf_11"/>
    <property type="match status" value="1"/>
</dbReference>
<dbReference type="PANTHER" id="PTHR43861:SF1">
    <property type="entry name" value="TRANS-ACONITATE 2-METHYLTRANSFERASE"/>
    <property type="match status" value="1"/>
</dbReference>
<keyword evidence="2" id="KW-0489">Methyltransferase</keyword>
<dbReference type="GO" id="GO:0032259">
    <property type="term" value="P:methylation"/>
    <property type="evidence" value="ECO:0007669"/>
    <property type="project" value="UniProtKB-KW"/>
</dbReference>
<dbReference type="SUPFAM" id="SSF53335">
    <property type="entry name" value="S-adenosyl-L-methionine-dependent methyltransferases"/>
    <property type="match status" value="1"/>
</dbReference>
<dbReference type="STRING" id="355548.SAMN04487945_2028"/>
<evidence type="ECO:0000313" key="3">
    <source>
        <dbReference type="Proteomes" id="UP000198518"/>
    </source>
</evidence>
<dbReference type="EMBL" id="FOJA01000001">
    <property type="protein sequence ID" value="SEW18760.1"/>
    <property type="molecule type" value="Genomic_DNA"/>
</dbReference>
<dbReference type="Gene3D" id="3.40.50.150">
    <property type="entry name" value="Vaccinia Virus protein VP39"/>
    <property type="match status" value="1"/>
</dbReference>
<dbReference type="PANTHER" id="PTHR43861">
    <property type="entry name" value="TRANS-ACONITATE 2-METHYLTRANSFERASE-RELATED"/>
    <property type="match status" value="1"/>
</dbReference>
<protein>
    <submittedName>
        <fullName evidence="2">Methyltransferase domain-containing protein</fullName>
    </submittedName>
</protein>